<feature type="compositionally biased region" description="Polar residues" evidence="2">
    <location>
        <begin position="29"/>
        <end position="40"/>
    </location>
</feature>
<dbReference type="AlphaFoldDB" id="A0A7E4V432"/>
<keyword evidence="5" id="KW-1185">Reference proteome</keyword>
<feature type="compositionally biased region" description="Acidic residues" evidence="2">
    <location>
        <begin position="118"/>
        <end position="148"/>
    </location>
</feature>
<dbReference type="PANTHER" id="PTHR15565">
    <property type="entry name" value="AATF PROTEIN APOPTOSIS ANTAGONIZING TRANSCRIPTION FACTOR"/>
    <property type="match status" value="1"/>
</dbReference>
<sequence>MASLRAQLEELSNPTPALPDLEDDEDLDGTSSRKLLQKTSDALEDNESGVGARRLRQAVDLDAQDEKYRGSKVSRADLFGESSSFSLTNGKKAGSDSEADEEEDDSDGEGLDKTADFASEDESADDGDDEEVDDDDEEAVEGSDEEEDAGIKTVSEDPIGAAQKGDAVRAQLAIWDRIMHMTIKSHAALRAFNQLPRGNASNEFLKTADAQTKQNYAQLKANMFEIANLFVETDDILTSKGGKGDANKVESDEELESSEDEKDDDNAAEDEDDEAEDEEAEDEEEEEEDEAAEEQDKFVAPKTANATGHRINTLQKALNAKESKFIAIRNEILSKWDDRTRLTGKLKSKKAVVSESTIVKQIDRVLSDKYRLLRRTQAKNVDAPRLGAKGAAGDDSRDPEVFNDDDFYQHLLKEFIEQKSAQTNDPVEMSRRYIELQKLRAKKPSKQVDRSASKGKKVRYTTVPKLVNFFPARAEAVEWSHEKRNELFKSLFQ</sequence>
<dbReference type="Proteomes" id="UP000492821">
    <property type="component" value="Unassembled WGS sequence"/>
</dbReference>
<evidence type="ECO:0000259" key="4">
    <source>
        <dbReference type="Pfam" id="PF13339"/>
    </source>
</evidence>
<reference evidence="6" key="2">
    <citation type="submission" date="2020-10" db="UniProtKB">
        <authorList>
            <consortium name="WormBaseParasite"/>
        </authorList>
    </citation>
    <scope>IDENTIFICATION</scope>
</reference>
<protein>
    <submittedName>
        <fullName evidence="6">Protein BFR2</fullName>
    </submittedName>
</protein>
<comment type="similarity">
    <text evidence="1">Belongs to the AATF family.</text>
</comment>
<accession>A0A7E4V432</accession>
<evidence type="ECO:0000256" key="1">
    <source>
        <dbReference type="ARBA" id="ARBA00008966"/>
    </source>
</evidence>
<dbReference type="Pfam" id="PF08164">
    <property type="entry name" value="TRAUB"/>
    <property type="match status" value="1"/>
</dbReference>
<evidence type="ECO:0000259" key="3">
    <source>
        <dbReference type="Pfam" id="PF08164"/>
    </source>
</evidence>
<evidence type="ECO:0000256" key="2">
    <source>
        <dbReference type="SAM" id="MobiDB-lite"/>
    </source>
</evidence>
<dbReference type="InterPro" id="IPR025160">
    <property type="entry name" value="AATF"/>
</dbReference>
<dbReference type="WBParaSite" id="Pan_g15845.t1">
    <property type="protein sequence ID" value="Pan_g15845.t1"/>
    <property type="gene ID" value="Pan_g15845"/>
</dbReference>
<dbReference type="InterPro" id="IPR012617">
    <property type="entry name" value="AATF_C"/>
</dbReference>
<proteinExistence type="inferred from homology"/>
<feature type="region of interest" description="Disordered" evidence="2">
    <location>
        <begin position="237"/>
        <end position="306"/>
    </location>
</feature>
<reference evidence="5" key="1">
    <citation type="journal article" date="2013" name="Genetics">
        <title>The draft genome and transcriptome of Panagrellus redivivus are shaped by the harsh demands of a free-living lifestyle.</title>
        <authorList>
            <person name="Srinivasan J."/>
            <person name="Dillman A.R."/>
            <person name="Macchietto M.G."/>
            <person name="Heikkinen L."/>
            <person name="Lakso M."/>
            <person name="Fracchia K.M."/>
            <person name="Antoshechkin I."/>
            <person name="Mortazavi A."/>
            <person name="Wong G."/>
            <person name="Sternberg P.W."/>
        </authorList>
    </citation>
    <scope>NUCLEOTIDE SEQUENCE [LARGE SCALE GENOMIC DNA]</scope>
    <source>
        <strain evidence="5">MT8872</strain>
    </source>
</reference>
<feature type="domain" description="Apoptosis-antagonizing transcription factor C-terminal" evidence="3">
    <location>
        <begin position="408"/>
        <end position="492"/>
    </location>
</feature>
<evidence type="ECO:0000313" key="5">
    <source>
        <dbReference type="Proteomes" id="UP000492821"/>
    </source>
</evidence>
<name>A0A7E4V432_PANRE</name>
<dbReference type="GO" id="GO:0006357">
    <property type="term" value="P:regulation of transcription by RNA polymerase II"/>
    <property type="evidence" value="ECO:0007669"/>
    <property type="project" value="TreeGrafter"/>
</dbReference>
<feature type="compositionally biased region" description="Acidic residues" evidence="2">
    <location>
        <begin position="97"/>
        <end position="109"/>
    </location>
</feature>
<dbReference type="InterPro" id="IPR039223">
    <property type="entry name" value="AATF/Bfr2"/>
</dbReference>
<evidence type="ECO:0000313" key="6">
    <source>
        <dbReference type="WBParaSite" id="Pan_g15845.t1"/>
    </source>
</evidence>
<feature type="compositionally biased region" description="Acidic residues" evidence="2">
    <location>
        <begin position="251"/>
        <end position="293"/>
    </location>
</feature>
<dbReference type="Pfam" id="PF13339">
    <property type="entry name" value="AATF-Che1"/>
    <property type="match status" value="1"/>
</dbReference>
<dbReference type="GO" id="GO:0005730">
    <property type="term" value="C:nucleolus"/>
    <property type="evidence" value="ECO:0007669"/>
    <property type="project" value="TreeGrafter"/>
</dbReference>
<feature type="region of interest" description="Disordered" evidence="2">
    <location>
        <begin position="1"/>
        <end position="165"/>
    </location>
</feature>
<organism evidence="5 6">
    <name type="scientific">Panagrellus redivivus</name>
    <name type="common">Microworm</name>
    <dbReference type="NCBI Taxonomy" id="6233"/>
    <lineage>
        <taxon>Eukaryota</taxon>
        <taxon>Metazoa</taxon>
        <taxon>Ecdysozoa</taxon>
        <taxon>Nematoda</taxon>
        <taxon>Chromadorea</taxon>
        <taxon>Rhabditida</taxon>
        <taxon>Tylenchina</taxon>
        <taxon>Panagrolaimomorpha</taxon>
        <taxon>Panagrolaimoidea</taxon>
        <taxon>Panagrolaimidae</taxon>
        <taxon>Panagrellus</taxon>
    </lineage>
</organism>
<dbReference type="PANTHER" id="PTHR15565:SF0">
    <property type="entry name" value="PROTEIN AATF"/>
    <property type="match status" value="1"/>
</dbReference>
<feature type="domain" description="AATF leucine zipper-containing" evidence="4">
    <location>
        <begin position="162"/>
        <end position="339"/>
    </location>
</feature>